<reference evidence="2 3" key="1">
    <citation type="journal article" date="2019" name="New Phytol.">
        <title>Comparative genomics reveals unique wood-decay strategies and fruiting body development in the Schizophyllaceae.</title>
        <authorList>
            <person name="Almasi E."/>
            <person name="Sahu N."/>
            <person name="Krizsan K."/>
            <person name="Balint B."/>
            <person name="Kovacs G.M."/>
            <person name="Kiss B."/>
            <person name="Cseklye J."/>
            <person name="Drula E."/>
            <person name="Henrissat B."/>
            <person name="Nagy I."/>
            <person name="Chovatia M."/>
            <person name="Adam C."/>
            <person name="LaButti K."/>
            <person name="Lipzen A."/>
            <person name="Riley R."/>
            <person name="Grigoriev I.V."/>
            <person name="Nagy L.G."/>
        </authorList>
    </citation>
    <scope>NUCLEOTIDE SEQUENCE [LARGE SCALE GENOMIC DNA]</scope>
    <source>
        <strain evidence="2 3">NL-1724</strain>
    </source>
</reference>
<feature type="compositionally biased region" description="Basic and acidic residues" evidence="1">
    <location>
        <begin position="8"/>
        <end position="17"/>
    </location>
</feature>
<comment type="caution">
    <text evidence="2">The sequence shown here is derived from an EMBL/GenBank/DDBJ whole genome shotgun (WGS) entry which is preliminary data.</text>
</comment>
<keyword evidence="3" id="KW-1185">Reference proteome</keyword>
<gene>
    <name evidence="2" type="ORF">BD626DRAFT_572512</name>
</gene>
<feature type="region of interest" description="Disordered" evidence="1">
    <location>
        <begin position="198"/>
        <end position="248"/>
    </location>
</feature>
<accession>A0A550C429</accession>
<dbReference type="AlphaFoldDB" id="A0A550C429"/>
<protein>
    <submittedName>
        <fullName evidence="2">Uncharacterized protein</fullName>
    </submittedName>
</protein>
<evidence type="ECO:0000256" key="1">
    <source>
        <dbReference type="SAM" id="MobiDB-lite"/>
    </source>
</evidence>
<evidence type="ECO:0000313" key="2">
    <source>
        <dbReference type="EMBL" id="TRM59553.1"/>
    </source>
</evidence>
<feature type="compositionally biased region" description="Polar residues" evidence="1">
    <location>
        <begin position="33"/>
        <end position="49"/>
    </location>
</feature>
<feature type="region of interest" description="Disordered" evidence="1">
    <location>
        <begin position="1"/>
        <end position="53"/>
    </location>
</feature>
<feature type="compositionally biased region" description="Polar residues" evidence="1">
    <location>
        <begin position="201"/>
        <end position="216"/>
    </location>
</feature>
<organism evidence="2 3">
    <name type="scientific">Schizophyllum amplum</name>
    <dbReference type="NCBI Taxonomy" id="97359"/>
    <lineage>
        <taxon>Eukaryota</taxon>
        <taxon>Fungi</taxon>
        <taxon>Dikarya</taxon>
        <taxon>Basidiomycota</taxon>
        <taxon>Agaricomycotina</taxon>
        <taxon>Agaricomycetes</taxon>
        <taxon>Agaricomycetidae</taxon>
        <taxon>Agaricales</taxon>
        <taxon>Schizophyllaceae</taxon>
        <taxon>Schizophyllum</taxon>
    </lineage>
</organism>
<dbReference type="Proteomes" id="UP000320762">
    <property type="component" value="Unassembled WGS sequence"/>
</dbReference>
<name>A0A550C429_9AGAR</name>
<dbReference type="EMBL" id="VDMD01000027">
    <property type="protein sequence ID" value="TRM59553.1"/>
    <property type="molecule type" value="Genomic_DNA"/>
</dbReference>
<feature type="compositionally biased region" description="Basic and acidic residues" evidence="1">
    <location>
        <begin position="217"/>
        <end position="247"/>
    </location>
</feature>
<evidence type="ECO:0000313" key="3">
    <source>
        <dbReference type="Proteomes" id="UP000320762"/>
    </source>
</evidence>
<sequence>MDSNGGRTSRDADEVQRVRKRLRTELESDPASAANQRRTPSNSTYQRSGFTGRGAGLGREFVMSLTPAGTAQSTSRGNLSAGATSTAARKPAYNFKWPQRQILPASGDIYDRNPNWLRDQSVLLAQDRTLRGFLSKDGAVEYAERNNTTFEAGHYGPWDAAGREQFIAVYPLVDRKEIITTSWVPQNSLRYEEEVLPVERSTASGTRSQERNQSGDNDAKGNDNQEGKGNRNENNEEEMGKEGDAGKENQVSAFLEMLEWEKSTRIPDFCQLTRVKPIGNVDLVKLAGRSGYNINKFREMWASAETQQDKRLSFEVVTLLFKIKPGFKFGPHTTGEDPVTPHVKNRTLLMAAATQVREQATHFFKNFPEAEAIGAVIGFGRFYTYREYYREQTLGRQLTLSKDDQDYQLPEDIREEERVRTMTEREFAQRSELGLALNRRFGDGKIFLDMHSGTGEKHLRMINQRVRQLFPHLYQNRRPTGP</sequence>
<proteinExistence type="predicted"/>